<dbReference type="PROSITE" id="PS00678">
    <property type="entry name" value="WD_REPEATS_1"/>
    <property type="match status" value="1"/>
</dbReference>
<dbReference type="PROSITE" id="PS50294">
    <property type="entry name" value="WD_REPEATS_REGION"/>
    <property type="match status" value="1"/>
</dbReference>
<dbReference type="GO" id="GO:0006508">
    <property type="term" value="P:proteolysis"/>
    <property type="evidence" value="ECO:0007669"/>
    <property type="project" value="InterPro"/>
</dbReference>
<reference evidence="2" key="1">
    <citation type="submission" date="2016-10" db="EMBL/GenBank/DDBJ databases">
        <authorList>
            <person name="de Groot N.N."/>
        </authorList>
    </citation>
    <scope>NUCLEOTIDE SEQUENCE</scope>
</reference>
<dbReference type="EMBL" id="FPHM01000136">
    <property type="protein sequence ID" value="SFV69476.1"/>
    <property type="molecule type" value="Genomic_DNA"/>
</dbReference>
<organism evidence="2">
    <name type="scientific">hydrothermal vent metagenome</name>
    <dbReference type="NCBI Taxonomy" id="652676"/>
    <lineage>
        <taxon>unclassified sequences</taxon>
        <taxon>metagenomes</taxon>
        <taxon>ecological metagenomes</taxon>
    </lineage>
</organism>
<dbReference type="GO" id="GO:0004197">
    <property type="term" value="F:cysteine-type endopeptidase activity"/>
    <property type="evidence" value="ECO:0007669"/>
    <property type="project" value="InterPro"/>
</dbReference>
<evidence type="ECO:0000313" key="2">
    <source>
        <dbReference type="EMBL" id="SFV69476.1"/>
    </source>
</evidence>
<evidence type="ECO:0000259" key="1">
    <source>
        <dbReference type="Pfam" id="PF00656"/>
    </source>
</evidence>
<dbReference type="PROSITE" id="PS00018">
    <property type="entry name" value="EF_HAND_1"/>
    <property type="match status" value="1"/>
</dbReference>
<dbReference type="Gene3D" id="3.40.50.1460">
    <property type="match status" value="1"/>
</dbReference>
<gene>
    <name evidence="2" type="ORF">MNB_SV-13-732</name>
</gene>
<dbReference type="InterPro" id="IPR001680">
    <property type="entry name" value="WD40_rpt"/>
</dbReference>
<proteinExistence type="predicted"/>
<sequence length="552" mass="62288">MVTGSADQTIKIWNLSNLSEKIKNRRLNIDLVKKIKKQAEEQTKEEWSISEVLNFMEKNEMDYYMPLKIPPQLNLFISKNDEWITWTNEGYFNASEKGMDFIYFHLNQGADKEAKAIPLKRLYDHFFRPDLVKLKLSGDEEAYQKAINGLDFKKALKNPPPTVTINTINTKNTNTIKDKIKISFNIKDEKGGIGLIRIYQEGKLIQTIGEGEIKRQSANLDTFIEQSKTDKMNKKSEKILMASLKPKGNVIKPKDMVGKTKIDSTQNREGEHSVEVELKAGSNNIAIEAFNKTNTVSSYRPSVNIQANIVKHKPRLYAIVAGVNNFNGKNVKALKYSENDAQAIKIATETKMKTIYADVNVSYLIGEDVTKDNILKAVQAIAKEARLEDTILFYISTHGRAIDGEFYLIPYNSKNGNDWIDFGNTFKAIQSIKSLNQIFVIDACESGKADDIVSAVYDSRASVLAKSSGVHMLLATTRGTSAFEHPNSNIKNGVFTYRILQALESPATDINGDKFISVKELATKLKEPQNNTDYQYPVIRNVGRDVELERVE</sequence>
<dbReference type="InterPro" id="IPR052039">
    <property type="entry name" value="Caspase-related_regulators"/>
</dbReference>
<dbReference type="AlphaFoldDB" id="A0A1W1CUG9"/>
<name>A0A1W1CUG9_9ZZZZ</name>
<dbReference type="PANTHER" id="PTHR22576">
    <property type="entry name" value="MUCOSA ASSOCIATED LYMPHOID TISSUE LYMPHOMA TRANSLOCATION PROTEIN 1/PARACASPASE"/>
    <property type="match status" value="1"/>
</dbReference>
<dbReference type="PANTHER" id="PTHR22576:SF37">
    <property type="entry name" value="MUCOSA-ASSOCIATED LYMPHOID TISSUE LYMPHOMA TRANSLOCATION PROTEIN 1"/>
    <property type="match status" value="1"/>
</dbReference>
<dbReference type="InterPro" id="IPR019775">
    <property type="entry name" value="WD40_repeat_CS"/>
</dbReference>
<feature type="domain" description="Peptidase C14 caspase" evidence="1">
    <location>
        <begin position="317"/>
        <end position="521"/>
    </location>
</feature>
<dbReference type="SUPFAM" id="SSF52129">
    <property type="entry name" value="Caspase-like"/>
    <property type="match status" value="1"/>
</dbReference>
<dbReference type="PROSITE" id="PS50082">
    <property type="entry name" value="WD_REPEATS_2"/>
    <property type="match status" value="1"/>
</dbReference>
<dbReference type="Pfam" id="PF00656">
    <property type="entry name" value="Peptidase_C14"/>
    <property type="match status" value="1"/>
</dbReference>
<dbReference type="InterPro" id="IPR011600">
    <property type="entry name" value="Pept_C14_caspase"/>
</dbReference>
<protein>
    <submittedName>
        <fullName evidence="2">WD-repeat protein</fullName>
    </submittedName>
</protein>
<accession>A0A1W1CUG9</accession>
<dbReference type="InterPro" id="IPR029030">
    <property type="entry name" value="Caspase-like_dom_sf"/>
</dbReference>
<dbReference type="InterPro" id="IPR018247">
    <property type="entry name" value="EF_Hand_1_Ca_BS"/>
</dbReference>